<gene>
    <name evidence="6" type="ORF">DKX38_019409</name>
</gene>
<feature type="domain" description="NPH3" evidence="5">
    <location>
        <begin position="231"/>
        <end position="488"/>
    </location>
</feature>
<evidence type="ECO:0000313" key="6">
    <source>
        <dbReference type="EMBL" id="KAB5529328.1"/>
    </source>
</evidence>
<organism evidence="6 7">
    <name type="scientific">Salix brachista</name>
    <dbReference type="NCBI Taxonomy" id="2182728"/>
    <lineage>
        <taxon>Eukaryota</taxon>
        <taxon>Viridiplantae</taxon>
        <taxon>Streptophyta</taxon>
        <taxon>Embryophyta</taxon>
        <taxon>Tracheophyta</taxon>
        <taxon>Spermatophyta</taxon>
        <taxon>Magnoliopsida</taxon>
        <taxon>eudicotyledons</taxon>
        <taxon>Gunneridae</taxon>
        <taxon>Pentapetalae</taxon>
        <taxon>rosids</taxon>
        <taxon>fabids</taxon>
        <taxon>Malpighiales</taxon>
        <taxon>Salicaceae</taxon>
        <taxon>Saliceae</taxon>
        <taxon>Salix</taxon>
    </lineage>
</organism>
<dbReference type="Pfam" id="PF03000">
    <property type="entry name" value="NPH3"/>
    <property type="match status" value="1"/>
</dbReference>
<feature type="domain" description="BTB" evidence="4">
    <location>
        <begin position="50"/>
        <end position="122"/>
    </location>
</feature>
<protein>
    <recommendedName>
        <fullName evidence="8">NPH3 domain-containing protein</fullName>
    </recommendedName>
</protein>
<dbReference type="PROSITE" id="PS50097">
    <property type="entry name" value="BTB"/>
    <property type="match status" value="1"/>
</dbReference>
<evidence type="ECO:0008006" key="8">
    <source>
        <dbReference type="Google" id="ProtNLM"/>
    </source>
</evidence>
<dbReference type="Pfam" id="PF00651">
    <property type="entry name" value="BTB"/>
    <property type="match status" value="1"/>
</dbReference>
<dbReference type="InterPro" id="IPR043454">
    <property type="entry name" value="NPH3/RPT2-like"/>
</dbReference>
<dbReference type="EMBL" id="VDCV01000013">
    <property type="protein sequence ID" value="KAB5529328.1"/>
    <property type="molecule type" value="Genomic_DNA"/>
</dbReference>
<evidence type="ECO:0000256" key="2">
    <source>
        <dbReference type="ARBA" id="ARBA00022786"/>
    </source>
</evidence>
<dbReference type="AlphaFoldDB" id="A0A5N5KGE3"/>
<dbReference type="UniPathway" id="UPA00143"/>
<dbReference type="SUPFAM" id="SSF54695">
    <property type="entry name" value="POZ domain"/>
    <property type="match status" value="1"/>
</dbReference>
<comment type="pathway">
    <text evidence="1">Protein modification; protein ubiquitination.</text>
</comment>
<evidence type="ECO:0000259" key="5">
    <source>
        <dbReference type="PROSITE" id="PS51649"/>
    </source>
</evidence>
<sequence>MGSRSLDSGKATVSGREYSKCVILPANENMVPEALEKRKQNWTVRTRVANDLIIQVGDSSFQLHKLAMVSKSEYLNRLVFQKRSNGAKDTLPKIQIESFPGGSEIFELVVKFCYGMKVDLTASNIAPVHCAAHFLEMSDDLEQGNLISKTEAFLSFVLFSAWKDIFRVLKSCEPISLWAMKLQILQRCSDAIAWKASIDPKLFTLSENDAISLNVLANDAENLKHKGIAENWWFEDVSCLRIDHFVEVIKSIKKKGVLRSKLVGSCVAYWTEKWISGPENLPKHLTHHLLRVTTESLIRILPEEENSISANFLLHLLKLGIMMRISCELLNEVGKKIALKLENCRVSDLLVKNYDNDATVYDVGTVTRVVEAYVSSMLKNPTPKLLVVGQLVDGYLALVSRDDKLSVEQFRPLAEALPNDARYCHDTLYTAIDTYLKAHPRLTEEERTSLCTAMDYHKLSQEGLKHATRNGRLPVNITARLILLEQVNMARSMTSTGSNYQRTKTQAIIKVNKCLGNEWMTSWNEIKMMRKEVDSMKMQLNELQICKMQIQRRAKRCLILKRIFGSMSIL</sequence>
<accession>A0A5N5KGE3</accession>
<evidence type="ECO:0000313" key="7">
    <source>
        <dbReference type="Proteomes" id="UP000326939"/>
    </source>
</evidence>
<comment type="caution">
    <text evidence="6">The sequence shown here is derived from an EMBL/GenBank/DDBJ whole genome shotgun (WGS) entry which is preliminary data.</text>
</comment>
<name>A0A5N5KGE3_9ROSI</name>
<dbReference type="InterPro" id="IPR027356">
    <property type="entry name" value="NPH3_dom"/>
</dbReference>
<dbReference type="InterPro" id="IPR011333">
    <property type="entry name" value="SKP1/BTB/POZ_sf"/>
</dbReference>
<evidence type="ECO:0000256" key="1">
    <source>
        <dbReference type="ARBA" id="ARBA00004906"/>
    </source>
</evidence>
<keyword evidence="2" id="KW-0833">Ubl conjugation pathway</keyword>
<dbReference type="PROSITE" id="PS51649">
    <property type="entry name" value="NPH3"/>
    <property type="match status" value="1"/>
</dbReference>
<dbReference type="Proteomes" id="UP000326939">
    <property type="component" value="Chromosome 13"/>
</dbReference>
<dbReference type="PANTHER" id="PTHR32370">
    <property type="entry name" value="OS12G0117600 PROTEIN"/>
    <property type="match status" value="1"/>
</dbReference>
<dbReference type="GO" id="GO:0016567">
    <property type="term" value="P:protein ubiquitination"/>
    <property type="evidence" value="ECO:0007669"/>
    <property type="project" value="UniProtKB-UniPathway"/>
</dbReference>
<evidence type="ECO:0000259" key="4">
    <source>
        <dbReference type="PROSITE" id="PS50097"/>
    </source>
</evidence>
<proteinExistence type="inferred from homology"/>
<reference evidence="7" key="1">
    <citation type="journal article" date="2019" name="Gigascience">
        <title>De novo genome assembly of the endangered Acer yangbiense, a plant species with extremely small populations endemic to Yunnan Province, China.</title>
        <authorList>
            <person name="Yang J."/>
            <person name="Wariss H.M."/>
            <person name="Tao L."/>
            <person name="Zhang R."/>
            <person name="Yun Q."/>
            <person name="Hollingsworth P."/>
            <person name="Dao Z."/>
            <person name="Luo G."/>
            <person name="Guo H."/>
            <person name="Ma Y."/>
            <person name="Sun W."/>
        </authorList>
    </citation>
    <scope>NUCLEOTIDE SEQUENCE [LARGE SCALE GENOMIC DNA]</scope>
    <source>
        <strain evidence="7">cv. br00</strain>
    </source>
</reference>
<dbReference type="SMART" id="SM00225">
    <property type="entry name" value="BTB"/>
    <property type="match status" value="1"/>
</dbReference>
<dbReference type="Gene3D" id="3.30.710.10">
    <property type="entry name" value="Potassium Channel Kv1.1, Chain A"/>
    <property type="match status" value="1"/>
</dbReference>
<keyword evidence="7" id="KW-1185">Reference proteome</keyword>
<evidence type="ECO:0000256" key="3">
    <source>
        <dbReference type="PROSITE-ProRule" id="PRU00982"/>
    </source>
</evidence>
<comment type="similarity">
    <text evidence="3">Belongs to the NPH3 family.</text>
</comment>
<dbReference type="InterPro" id="IPR000210">
    <property type="entry name" value="BTB/POZ_dom"/>
</dbReference>